<dbReference type="RefSeq" id="WP_054862349.1">
    <property type="nucleotide sequence ID" value="NZ_MWPH01000002.1"/>
</dbReference>
<reference evidence="1 2" key="1">
    <citation type="submission" date="2017-02" db="EMBL/GenBank/DDBJ databases">
        <title>Natronthermophilus aegyptiacus gen. nov.,sp. nov., an aerobic, extremely halophilic alkalithermophilic archaeon isolated from the athalassohaline Wadi An Natrun, Egypt.</title>
        <authorList>
            <person name="Zhao B."/>
        </authorList>
    </citation>
    <scope>NUCLEOTIDE SEQUENCE [LARGE SCALE GENOMIC DNA]</scope>
    <source>
        <strain evidence="1 2">CGMCC 1.3597</strain>
    </source>
</reference>
<dbReference type="EMBL" id="MWPH01000002">
    <property type="protein sequence ID" value="OVE84580.1"/>
    <property type="molecule type" value="Genomic_DNA"/>
</dbReference>
<sequence>MGILDLMLGRGGGSPNREGQTYTLPQDTHEFVYPVAVRRTELEAFATTLEAEANAPSLEDNTEDVQAVLDDVLGDLEIDASELAATRKQARANADSVIDHWLEQLPDDAEMGVVYARPGTHSTLLSAVKLAKQRADDPSDEFELPAEFGAVTALLTRLNTATDSQYRAVVHTDLLAES</sequence>
<accession>A0A202E9D8</accession>
<evidence type="ECO:0000313" key="2">
    <source>
        <dbReference type="Proteomes" id="UP000196084"/>
    </source>
</evidence>
<name>A0A202E9D8_9EURY</name>
<dbReference type="Proteomes" id="UP000196084">
    <property type="component" value="Unassembled WGS sequence"/>
</dbReference>
<evidence type="ECO:0000313" key="1">
    <source>
        <dbReference type="EMBL" id="OVE84580.1"/>
    </source>
</evidence>
<dbReference type="AlphaFoldDB" id="A0A202E9D8"/>
<comment type="caution">
    <text evidence="1">The sequence shown here is derived from an EMBL/GenBank/DDBJ whole genome shotgun (WGS) entry which is preliminary data.</text>
</comment>
<dbReference type="OrthoDB" id="197996at2157"/>
<protein>
    <recommendedName>
        <fullName evidence="3">DUF2017 domain-containing protein</fullName>
    </recommendedName>
</protein>
<organism evidence="1 2">
    <name type="scientific">Natronolimnobius baerhuensis</name>
    <dbReference type="NCBI Taxonomy" id="253108"/>
    <lineage>
        <taxon>Archaea</taxon>
        <taxon>Methanobacteriati</taxon>
        <taxon>Methanobacteriota</taxon>
        <taxon>Stenosarchaea group</taxon>
        <taxon>Halobacteria</taxon>
        <taxon>Halobacteriales</taxon>
        <taxon>Natrialbaceae</taxon>
        <taxon>Natronolimnobius</taxon>
    </lineage>
</organism>
<keyword evidence="2" id="KW-1185">Reference proteome</keyword>
<proteinExistence type="predicted"/>
<gene>
    <name evidence="1" type="ORF">B2G88_09270</name>
</gene>
<evidence type="ECO:0008006" key="3">
    <source>
        <dbReference type="Google" id="ProtNLM"/>
    </source>
</evidence>